<dbReference type="PANTHER" id="PTHR31325">
    <property type="entry name" value="OS01G0798800 PROTEIN-RELATED"/>
    <property type="match status" value="1"/>
</dbReference>
<dbReference type="AlphaFoldDB" id="A0A3L6RUS2"/>
<name>A0A3L6RUS2_PANMI</name>
<keyword evidence="3" id="KW-1185">Reference proteome</keyword>
<evidence type="ECO:0000313" key="2">
    <source>
        <dbReference type="EMBL" id="RLN09064.1"/>
    </source>
</evidence>
<proteinExistence type="predicted"/>
<evidence type="ECO:0000256" key="1">
    <source>
        <dbReference type="SAM" id="MobiDB-lite"/>
    </source>
</evidence>
<reference evidence="3" key="1">
    <citation type="journal article" date="2019" name="Nat. Commun.">
        <title>The genome of broomcorn millet.</title>
        <authorList>
            <person name="Zou C."/>
            <person name="Miki D."/>
            <person name="Li D."/>
            <person name="Tang Q."/>
            <person name="Xiao L."/>
            <person name="Rajput S."/>
            <person name="Deng P."/>
            <person name="Jia W."/>
            <person name="Huang R."/>
            <person name="Zhang M."/>
            <person name="Sun Y."/>
            <person name="Hu J."/>
            <person name="Fu X."/>
            <person name="Schnable P.S."/>
            <person name="Li F."/>
            <person name="Zhang H."/>
            <person name="Feng B."/>
            <person name="Zhu X."/>
            <person name="Liu R."/>
            <person name="Schnable J.C."/>
            <person name="Zhu J.-K."/>
            <person name="Zhang H."/>
        </authorList>
    </citation>
    <scope>NUCLEOTIDE SEQUENCE [LARGE SCALE GENOMIC DNA]</scope>
</reference>
<dbReference type="STRING" id="4540.A0A3L6RUS2"/>
<evidence type="ECO:0000313" key="3">
    <source>
        <dbReference type="Proteomes" id="UP000275267"/>
    </source>
</evidence>
<feature type="region of interest" description="Disordered" evidence="1">
    <location>
        <begin position="410"/>
        <end position="434"/>
    </location>
</feature>
<dbReference type="EMBL" id="PQIB02000007">
    <property type="protein sequence ID" value="RLN09064.1"/>
    <property type="molecule type" value="Genomic_DNA"/>
</dbReference>
<evidence type="ECO:0008006" key="4">
    <source>
        <dbReference type="Google" id="ProtNLM"/>
    </source>
</evidence>
<comment type="caution">
    <text evidence="2">The sequence shown here is derived from an EMBL/GenBank/DDBJ whole genome shotgun (WGS) entry which is preliminary data.</text>
</comment>
<dbReference type="OrthoDB" id="686290at2759"/>
<protein>
    <recommendedName>
        <fullName evidence="4">DUF4220 domain-containing protein</fullName>
    </recommendedName>
</protein>
<accession>A0A3L6RUS2</accession>
<gene>
    <name evidence="2" type="ORF">C2845_PM11G18120</name>
</gene>
<organism evidence="2 3">
    <name type="scientific">Panicum miliaceum</name>
    <name type="common">Proso millet</name>
    <name type="synonym">Broomcorn millet</name>
    <dbReference type="NCBI Taxonomy" id="4540"/>
    <lineage>
        <taxon>Eukaryota</taxon>
        <taxon>Viridiplantae</taxon>
        <taxon>Streptophyta</taxon>
        <taxon>Embryophyta</taxon>
        <taxon>Tracheophyta</taxon>
        <taxon>Spermatophyta</taxon>
        <taxon>Magnoliopsida</taxon>
        <taxon>Liliopsida</taxon>
        <taxon>Poales</taxon>
        <taxon>Poaceae</taxon>
        <taxon>PACMAD clade</taxon>
        <taxon>Panicoideae</taxon>
        <taxon>Panicodae</taxon>
        <taxon>Paniceae</taxon>
        <taxon>Panicinae</taxon>
        <taxon>Panicum</taxon>
        <taxon>Panicum sect. Panicum</taxon>
    </lineage>
</organism>
<sequence>MLEWFQSNSSERRCNVYEQVGEILVDFYQDLYTKNPLRKPFVSSSYSFIRKCVCNQQEPCSAVVCCALCCICHGPFLLYDLFQYVSTPIALVLFWAAEKGGQEQPHSRAVIAVSYTLLVGAIVLDVSFATISISSKYIPLPAAAWSKKQWSEELAQYSMIKRHVVQDTAGMASSIRQWIGRHLGAWGFDLLELTHAPITEDCTPIKEFILDNLLVFGTRKKWSIASSHGGLALKDWMDKHQGPDCERLRKALVKTIGSDVDFPTSVLIWHIATDICYYFEDNGSTDSSEMKKHKRMSREISNYIMYLVFKSGVMLTTNSQYVHEKAHDEISTLLSGPDQQGQQVTTLQEKAAVIKLFQAKKNDEQQDQSAPAVDIEKRDRFKQKLLQNTQELDSPTRAAVMKFFQGRKKEEQQDQSALDTEKHEESVDNNSAADTHHLQKLSQSAQDLYSPVLPRACKVAQEFISIDDDTERWDLSLRCGRRSFFSLHLVAGLLSTTSI</sequence>
<dbReference type="Proteomes" id="UP000275267">
    <property type="component" value="Unassembled WGS sequence"/>
</dbReference>